<accession>A0AA36A2D4</accession>
<organism evidence="1 2">
    <name type="scientific">Lactuca saligna</name>
    <name type="common">Willowleaf lettuce</name>
    <dbReference type="NCBI Taxonomy" id="75948"/>
    <lineage>
        <taxon>Eukaryota</taxon>
        <taxon>Viridiplantae</taxon>
        <taxon>Streptophyta</taxon>
        <taxon>Embryophyta</taxon>
        <taxon>Tracheophyta</taxon>
        <taxon>Spermatophyta</taxon>
        <taxon>Magnoliopsida</taxon>
        <taxon>eudicotyledons</taxon>
        <taxon>Gunneridae</taxon>
        <taxon>Pentapetalae</taxon>
        <taxon>asterids</taxon>
        <taxon>campanulids</taxon>
        <taxon>Asterales</taxon>
        <taxon>Asteraceae</taxon>
        <taxon>Cichorioideae</taxon>
        <taxon>Cichorieae</taxon>
        <taxon>Lactucinae</taxon>
        <taxon>Lactuca</taxon>
    </lineage>
</organism>
<gene>
    <name evidence="1" type="ORF">LSALG_LOCUS41642</name>
</gene>
<dbReference type="EMBL" id="OX465085">
    <property type="protein sequence ID" value="CAI9303188.1"/>
    <property type="molecule type" value="Genomic_DNA"/>
</dbReference>
<evidence type="ECO:0000313" key="1">
    <source>
        <dbReference type="EMBL" id="CAI9303188.1"/>
    </source>
</evidence>
<evidence type="ECO:0000313" key="2">
    <source>
        <dbReference type="Proteomes" id="UP001177003"/>
    </source>
</evidence>
<sequence>MEKEIAVVRTEFASLNQKVDIICDVVTKFAKLYESLSPQIYQLSTTENKNFMEVFALLKELKAISSKPASSSQLSSEDLIKNFSQFEAIFLQQLAPLSCISSLLAESER</sequence>
<dbReference type="AlphaFoldDB" id="A0AA36A2D4"/>
<proteinExistence type="predicted"/>
<protein>
    <submittedName>
        <fullName evidence="1">Uncharacterized protein</fullName>
    </submittedName>
</protein>
<keyword evidence="2" id="KW-1185">Reference proteome</keyword>
<reference evidence="1" key="1">
    <citation type="submission" date="2023-04" db="EMBL/GenBank/DDBJ databases">
        <authorList>
            <person name="Vijverberg K."/>
            <person name="Xiong W."/>
            <person name="Schranz E."/>
        </authorList>
    </citation>
    <scope>NUCLEOTIDE SEQUENCE</scope>
</reference>
<dbReference type="Proteomes" id="UP001177003">
    <property type="component" value="Chromosome 9"/>
</dbReference>
<name>A0AA36A2D4_LACSI</name>